<evidence type="ECO:0000313" key="3">
    <source>
        <dbReference type="Proteomes" id="UP001221519"/>
    </source>
</evidence>
<sequence length="49" mass="5549">MIDNVKNHCSQADSTLGTETNTTAQAPSKSEKNWMYYFHEILKGIAVFK</sequence>
<proteinExistence type="predicted"/>
<feature type="compositionally biased region" description="Polar residues" evidence="1">
    <location>
        <begin position="7"/>
        <end position="27"/>
    </location>
</feature>
<evidence type="ECO:0000313" key="2">
    <source>
        <dbReference type="EMBL" id="WDI02925.1"/>
    </source>
</evidence>
<protein>
    <submittedName>
        <fullName evidence="2">Uncharacterized protein</fullName>
    </submittedName>
</protein>
<dbReference type="EMBL" id="CP118108">
    <property type="protein sequence ID" value="WDI02925.1"/>
    <property type="molecule type" value="Genomic_DNA"/>
</dbReference>
<dbReference type="Proteomes" id="UP001221519">
    <property type="component" value="Chromosome"/>
</dbReference>
<dbReference type="RefSeq" id="WP_274338515.1">
    <property type="nucleotide sequence ID" value="NZ_CP118108.1"/>
</dbReference>
<gene>
    <name evidence="2" type="ORF">PUW25_02735</name>
</gene>
<reference evidence="2 3" key="1">
    <citation type="submission" date="2023-02" db="EMBL/GenBank/DDBJ databases">
        <title>Pathogen: clinical or host-associated sample.</title>
        <authorList>
            <person name="Hergert J."/>
            <person name="Casey R."/>
            <person name="Wagner J."/>
            <person name="Young E.L."/>
            <person name="Oakeson K.F."/>
        </authorList>
    </citation>
    <scope>NUCLEOTIDE SEQUENCE [LARGE SCALE GENOMIC DNA]</scope>
    <source>
        <strain evidence="2 3">2022CK-00829</strain>
    </source>
</reference>
<name>A0ABY7XH25_9BACL</name>
<feature type="region of interest" description="Disordered" evidence="1">
    <location>
        <begin position="1"/>
        <end position="27"/>
    </location>
</feature>
<evidence type="ECO:0000256" key="1">
    <source>
        <dbReference type="SAM" id="MobiDB-lite"/>
    </source>
</evidence>
<keyword evidence="3" id="KW-1185">Reference proteome</keyword>
<accession>A0ABY7XH25</accession>
<organism evidence="2 3">
    <name type="scientific">Paenibacillus urinalis</name>
    <dbReference type="NCBI Taxonomy" id="521520"/>
    <lineage>
        <taxon>Bacteria</taxon>
        <taxon>Bacillati</taxon>
        <taxon>Bacillota</taxon>
        <taxon>Bacilli</taxon>
        <taxon>Bacillales</taxon>
        <taxon>Paenibacillaceae</taxon>
        <taxon>Paenibacillus</taxon>
    </lineage>
</organism>